<dbReference type="Gene3D" id="3.40.50.2300">
    <property type="match status" value="1"/>
</dbReference>
<dbReference type="Pfam" id="PF01451">
    <property type="entry name" value="LMWPc"/>
    <property type="match status" value="1"/>
</dbReference>
<dbReference type="InterPro" id="IPR050438">
    <property type="entry name" value="LMW_PTPase"/>
</dbReference>
<dbReference type="SMART" id="SM00226">
    <property type="entry name" value="LMWPc"/>
    <property type="match status" value="1"/>
</dbReference>
<comment type="similarity">
    <text evidence="1">Belongs to the low molecular weight phosphotyrosine protein phosphatase family.</text>
</comment>
<evidence type="ECO:0000256" key="3">
    <source>
        <dbReference type="ARBA" id="ARBA00022801"/>
    </source>
</evidence>
<protein>
    <recommendedName>
        <fullName evidence="2">protein-tyrosine-phosphatase</fullName>
        <ecNumber evidence="2">3.1.3.48</ecNumber>
    </recommendedName>
</protein>
<comment type="caution">
    <text evidence="6">The sequence shown here is derived from an EMBL/GenBank/DDBJ whole genome shotgun (WGS) entry which is preliminary data.</text>
</comment>
<reference evidence="6 7" key="1">
    <citation type="submission" date="2023-07" db="EMBL/GenBank/DDBJ databases">
        <title>Sequencing the genomes of 1000 actinobacteria strains.</title>
        <authorList>
            <person name="Klenk H.-P."/>
        </authorList>
    </citation>
    <scope>NUCLEOTIDE SEQUENCE [LARGE SCALE GENOMIC DNA]</scope>
    <source>
        <strain evidence="6 7">DSM 15539</strain>
    </source>
</reference>
<organism evidence="6 7">
    <name type="scientific">Arcanobacterium hippocoleae</name>
    <dbReference type="NCBI Taxonomy" id="149017"/>
    <lineage>
        <taxon>Bacteria</taxon>
        <taxon>Bacillati</taxon>
        <taxon>Actinomycetota</taxon>
        <taxon>Actinomycetes</taxon>
        <taxon>Actinomycetales</taxon>
        <taxon>Actinomycetaceae</taxon>
        <taxon>Arcanobacterium</taxon>
    </lineage>
</organism>
<evidence type="ECO:0000256" key="2">
    <source>
        <dbReference type="ARBA" id="ARBA00013064"/>
    </source>
</evidence>
<evidence type="ECO:0000313" key="6">
    <source>
        <dbReference type="EMBL" id="MDR6939518.1"/>
    </source>
</evidence>
<dbReference type="PRINTS" id="PR00719">
    <property type="entry name" value="LMWPTPASE"/>
</dbReference>
<dbReference type="InterPro" id="IPR023485">
    <property type="entry name" value="Ptyr_pPase"/>
</dbReference>
<dbReference type="InterPro" id="IPR017867">
    <property type="entry name" value="Tyr_phospatase_low_mol_wt"/>
</dbReference>
<dbReference type="PANTHER" id="PTHR11717:SF7">
    <property type="entry name" value="LOW MOLECULAR WEIGHT PHOSPHOTYROSINE PROTEIN PHOSPHATASE"/>
    <property type="match status" value="1"/>
</dbReference>
<dbReference type="SUPFAM" id="SSF52788">
    <property type="entry name" value="Phosphotyrosine protein phosphatases I"/>
    <property type="match status" value="1"/>
</dbReference>
<dbReference type="EMBL" id="JAVDUJ010000001">
    <property type="protein sequence ID" value="MDR6939518.1"/>
    <property type="molecule type" value="Genomic_DNA"/>
</dbReference>
<evidence type="ECO:0000256" key="4">
    <source>
        <dbReference type="ARBA" id="ARBA00022912"/>
    </source>
</evidence>
<proteinExistence type="inferred from homology"/>
<evidence type="ECO:0000256" key="1">
    <source>
        <dbReference type="ARBA" id="ARBA00011063"/>
    </source>
</evidence>
<dbReference type="EC" id="3.1.3.48" evidence="2"/>
<keyword evidence="7" id="KW-1185">Reference proteome</keyword>
<evidence type="ECO:0000259" key="5">
    <source>
        <dbReference type="SMART" id="SM00226"/>
    </source>
</evidence>
<dbReference type="GO" id="GO:0004725">
    <property type="term" value="F:protein tyrosine phosphatase activity"/>
    <property type="evidence" value="ECO:0007669"/>
    <property type="project" value="UniProtKB-EC"/>
</dbReference>
<accession>A0ABU1T2C1</accession>
<dbReference type="Proteomes" id="UP001266099">
    <property type="component" value="Unassembled WGS sequence"/>
</dbReference>
<dbReference type="RefSeq" id="WP_309956246.1">
    <property type="nucleotide sequence ID" value="NZ_JAVDUJ010000001.1"/>
</dbReference>
<sequence length="193" mass="21470">MPYRILIVCTGNICRSPMGEIVLREKLSQAKITDVAVASAAVSAEEQGNQIDTRAARVLREAGYCVPNHRAHQVTRKELQEFDLILAMTAGHARRLRTMMLTDLTKLHLWREFDGTCEYAVHGVFGAGGILSSPSEQNQKRSRYADFTVSDGAYDVPDPWYGGQAGFYDTLAIIERGAEGICEFINSKQRDTQ</sequence>
<name>A0ABU1T2C1_9ACTO</name>
<feature type="domain" description="Phosphotyrosine protein phosphatase I" evidence="5">
    <location>
        <begin position="3"/>
        <end position="187"/>
    </location>
</feature>
<dbReference type="CDD" id="cd16343">
    <property type="entry name" value="LMWPTP"/>
    <property type="match status" value="1"/>
</dbReference>
<dbReference type="PANTHER" id="PTHR11717">
    <property type="entry name" value="LOW MOLECULAR WEIGHT PROTEIN TYROSINE PHOSPHATASE"/>
    <property type="match status" value="1"/>
</dbReference>
<evidence type="ECO:0000313" key="7">
    <source>
        <dbReference type="Proteomes" id="UP001266099"/>
    </source>
</evidence>
<keyword evidence="3 6" id="KW-0378">Hydrolase</keyword>
<gene>
    <name evidence="6" type="ORF">J2S36_001061</name>
</gene>
<dbReference type="InterPro" id="IPR036196">
    <property type="entry name" value="Ptyr_pPase_sf"/>
</dbReference>
<keyword evidence="4" id="KW-0904">Protein phosphatase</keyword>